<evidence type="ECO:0000256" key="2">
    <source>
        <dbReference type="SAM" id="Phobius"/>
    </source>
</evidence>
<comment type="caution">
    <text evidence="3">The sequence shown here is derived from an EMBL/GenBank/DDBJ whole genome shotgun (WGS) entry which is preliminary data.</text>
</comment>
<reference evidence="3 4" key="1">
    <citation type="submission" date="2019-03" db="EMBL/GenBank/DDBJ databases">
        <title>Lake Tanganyika Metagenome-Assembled Genomes (MAGs).</title>
        <authorList>
            <person name="Tran P."/>
        </authorList>
    </citation>
    <scope>NUCLEOTIDE SEQUENCE [LARGE SCALE GENOMIC DNA]</scope>
    <source>
        <strain evidence="3">K_DeepCast_65m_m2_236</strain>
    </source>
</reference>
<dbReference type="InterPro" id="IPR029058">
    <property type="entry name" value="AB_hydrolase_fold"/>
</dbReference>
<dbReference type="AlphaFoldDB" id="A0A938BN14"/>
<dbReference type="Proteomes" id="UP000703893">
    <property type="component" value="Unassembled WGS sequence"/>
</dbReference>
<evidence type="ECO:0000256" key="1">
    <source>
        <dbReference type="SAM" id="MobiDB-lite"/>
    </source>
</evidence>
<dbReference type="Gene3D" id="3.40.50.1820">
    <property type="entry name" value="alpha/beta hydrolase"/>
    <property type="match status" value="1"/>
</dbReference>
<sequence>MTPVLVAGTWNRLRFGLVVKDRPLKVRNAPVRAKQGGSLGLYFLASAAFAGWFLQFFTGLFETWPALGVAVAGLVGFLGVAVVAQAAREPAARWRALGLVFGGLVAIGAFWAVSAKWSYSGTLQGHPRYTAPHFRAIVPAGTRTVRLQTADGVGIDGLYHAGNQPGAIIVYPGWVSGKDGFAVSSMARWLAPQYQVLVLDPRGVGGSGGFQRGAGDGRLDIRAAAAFLRDRGASAIGVLAEGDTALAAALAAADPDAPPAGRIDALALASPTSAWGEAPGTKLNGYDDPRSSFGHTYWRVAAGIRLARGQGPALAEILPRVSPRPLLVLAHGGENGKAAQQLYMAAAEPRGLRILPGSGWPVDWAGYPAYYSAVRDWFRKVLAAPVTAMETPAITGTAAETLAPTPTPEEQQIKQILAEPQPIVPALPAPPGSEAQTPLAPALPPPPPAQNLPPDLPPPPAGR</sequence>
<name>A0A938BN14_9BACT</name>
<evidence type="ECO:0000313" key="3">
    <source>
        <dbReference type="EMBL" id="MBM3274595.1"/>
    </source>
</evidence>
<feature type="compositionally biased region" description="Pro residues" evidence="1">
    <location>
        <begin position="441"/>
        <end position="463"/>
    </location>
</feature>
<feature type="compositionally biased region" description="Pro residues" evidence="1">
    <location>
        <begin position="422"/>
        <end position="431"/>
    </location>
</feature>
<proteinExistence type="predicted"/>
<feature type="transmembrane region" description="Helical" evidence="2">
    <location>
        <begin position="39"/>
        <end position="58"/>
    </location>
</feature>
<evidence type="ECO:0008006" key="5">
    <source>
        <dbReference type="Google" id="ProtNLM"/>
    </source>
</evidence>
<protein>
    <recommendedName>
        <fullName evidence="5">Alpha/beta hydrolase</fullName>
    </recommendedName>
</protein>
<keyword evidence="2" id="KW-1133">Transmembrane helix</keyword>
<feature type="transmembrane region" description="Helical" evidence="2">
    <location>
        <begin position="96"/>
        <end position="114"/>
    </location>
</feature>
<feature type="region of interest" description="Disordered" evidence="1">
    <location>
        <begin position="419"/>
        <end position="463"/>
    </location>
</feature>
<keyword evidence="2" id="KW-0812">Transmembrane</keyword>
<evidence type="ECO:0000313" key="4">
    <source>
        <dbReference type="Proteomes" id="UP000703893"/>
    </source>
</evidence>
<accession>A0A938BN14</accession>
<keyword evidence="2" id="KW-0472">Membrane</keyword>
<gene>
    <name evidence="3" type="ORF">FJZ00_05560</name>
</gene>
<feature type="transmembrane region" description="Helical" evidence="2">
    <location>
        <begin position="64"/>
        <end position="84"/>
    </location>
</feature>
<dbReference type="SUPFAM" id="SSF53474">
    <property type="entry name" value="alpha/beta-Hydrolases"/>
    <property type="match status" value="1"/>
</dbReference>
<organism evidence="3 4">
    <name type="scientific">Candidatus Tanganyikabacteria bacterium</name>
    <dbReference type="NCBI Taxonomy" id="2961651"/>
    <lineage>
        <taxon>Bacteria</taxon>
        <taxon>Bacillati</taxon>
        <taxon>Candidatus Sericytochromatia</taxon>
        <taxon>Candidatus Tanganyikabacteria</taxon>
    </lineage>
</organism>
<dbReference type="EMBL" id="VGJX01000264">
    <property type="protein sequence ID" value="MBM3274595.1"/>
    <property type="molecule type" value="Genomic_DNA"/>
</dbReference>